<keyword evidence="4 8" id="KW-0479">Metal-binding</keyword>
<keyword evidence="3 8" id="KW-0349">Heme</keyword>
<evidence type="ECO:0000256" key="1">
    <source>
        <dbReference type="ARBA" id="ARBA00001971"/>
    </source>
</evidence>
<dbReference type="SUPFAM" id="SSF48264">
    <property type="entry name" value="Cytochrome P450"/>
    <property type="match status" value="1"/>
</dbReference>
<proteinExistence type="inferred from homology"/>
<comment type="caution">
    <text evidence="9">The sequence shown here is derived from an EMBL/GenBank/DDBJ whole genome shotgun (WGS) entry which is preliminary data.</text>
</comment>
<reference evidence="10" key="1">
    <citation type="journal article" date="2019" name="Int. J. Syst. Evol. Microbiol.">
        <title>The Global Catalogue of Microorganisms (GCM) 10K type strain sequencing project: providing services to taxonomists for standard genome sequencing and annotation.</title>
        <authorList>
            <consortium name="The Broad Institute Genomics Platform"/>
            <consortium name="The Broad Institute Genome Sequencing Center for Infectious Disease"/>
            <person name="Wu L."/>
            <person name="Ma J."/>
        </authorList>
    </citation>
    <scope>NUCLEOTIDE SEQUENCE [LARGE SCALE GENOMIC DNA]</scope>
    <source>
        <strain evidence="10">KCTC 42739</strain>
    </source>
</reference>
<dbReference type="Pfam" id="PF00067">
    <property type="entry name" value="p450"/>
    <property type="match status" value="1"/>
</dbReference>
<evidence type="ECO:0000256" key="7">
    <source>
        <dbReference type="ARBA" id="ARBA00023033"/>
    </source>
</evidence>
<organism evidence="9 10">
    <name type="scientific">Sphingomonas hylomeconis</name>
    <dbReference type="NCBI Taxonomy" id="1395958"/>
    <lineage>
        <taxon>Bacteria</taxon>
        <taxon>Pseudomonadati</taxon>
        <taxon>Pseudomonadota</taxon>
        <taxon>Alphaproteobacteria</taxon>
        <taxon>Sphingomonadales</taxon>
        <taxon>Sphingomonadaceae</taxon>
        <taxon>Sphingomonas</taxon>
    </lineage>
</organism>
<dbReference type="PANTHER" id="PTHR24286:SF24">
    <property type="entry name" value="LANOSTEROL 14-ALPHA DEMETHYLASE"/>
    <property type="match status" value="1"/>
</dbReference>
<keyword evidence="10" id="KW-1185">Reference proteome</keyword>
<evidence type="ECO:0000313" key="9">
    <source>
        <dbReference type="EMBL" id="MFC3580160.1"/>
    </source>
</evidence>
<gene>
    <name evidence="9" type="ORF">ACFONA_08270</name>
</gene>
<evidence type="ECO:0000313" key="10">
    <source>
        <dbReference type="Proteomes" id="UP001595713"/>
    </source>
</evidence>
<keyword evidence="5 8" id="KW-0560">Oxidoreductase</keyword>
<dbReference type="PANTHER" id="PTHR24286">
    <property type="entry name" value="CYTOCHROME P450 26"/>
    <property type="match status" value="1"/>
</dbReference>
<dbReference type="PROSITE" id="PS00086">
    <property type="entry name" value="CYTOCHROME_P450"/>
    <property type="match status" value="1"/>
</dbReference>
<accession>A0ABV7STP0</accession>
<dbReference type="InterPro" id="IPR001128">
    <property type="entry name" value="Cyt_P450"/>
</dbReference>
<dbReference type="EMBL" id="JBHRXP010000003">
    <property type="protein sequence ID" value="MFC3580160.1"/>
    <property type="molecule type" value="Genomic_DNA"/>
</dbReference>
<dbReference type="Gene3D" id="1.10.630.10">
    <property type="entry name" value="Cytochrome P450"/>
    <property type="match status" value="1"/>
</dbReference>
<dbReference type="RefSeq" id="WP_261295380.1">
    <property type="nucleotide sequence ID" value="NZ_JANQBK010000015.1"/>
</dbReference>
<dbReference type="InterPro" id="IPR002403">
    <property type="entry name" value="Cyt_P450_E_grp-IV"/>
</dbReference>
<dbReference type="PRINTS" id="PR00385">
    <property type="entry name" value="P450"/>
</dbReference>
<protein>
    <submittedName>
        <fullName evidence="9">Cytochrome P450</fullName>
    </submittedName>
</protein>
<name>A0ABV7STP0_9SPHN</name>
<dbReference type="InterPro" id="IPR017972">
    <property type="entry name" value="Cyt_P450_CS"/>
</dbReference>
<sequence length="453" mass="50616">MAYAHTFEANPHWLPRAPRDAIDHIPGDNGPPLVGNTFRILADPVGFTERMAARFGHVYRSRGMGGSGLTLLGPEANELILFDRDRIFSSEQGWGPILNLLFPRGLMLMDFDKHRSDRKALSVAFKPEPMRHYAAQLDAGIAARVADWGGREFTFYDAIKKLTLDLAATSFFGVELGAEADRINQAFVDEVQASVTPIRKPWPGTQMRKGVKARAYLIDYFEREIPARRAGDGQDFFSQFCRATDDDGQPLSALAIADHMNFLMMAAHDTITSSATSMIMLLARNPEWQDRLRAEIATLDPDVPVTEQLDRLVLTDYAFKEALRMMPPVPSIPRRALKAFSFGGYDIPAGANVGVSITYTHRMAEHWPDPDRFDPLRFTPEASKGRHRFAWVPFGGGAHMCLGLHFATMQMRLLIVHLLSRYRIAAPAGSGDAWQVFPIPRPKDGLPVRFVPV</sequence>
<evidence type="ECO:0000256" key="5">
    <source>
        <dbReference type="ARBA" id="ARBA00023002"/>
    </source>
</evidence>
<keyword evidence="6 8" id="KW-0408">Iron</keyword>
<comment type="similarity">
    <text evidence="2 8">Belongs to the cytochrome P450 family.</text>
</comment>
<dbReference type="Proteomes" id="UP001595713">
    <property type="component" value="Unassembled WGS sequence"/>
</dbReference>
<comment type="cofactor">
    <cofactor evidence="1">
        <name>heme</name>
        <dbReference type="ChEBI" id="CHEBI:30413"/>
    </cofactor>
</comment>
<evidence type="ECO:0000256" key="6">
    <source>
        <dbReference type="ARBA" id="ARBA00023004"/>
    </source>
</evidence>
<dbReference type="InterPro" id="IPR036396">
    <property type="entry name" value="Cyt_P450_sf"/>
</dbReference>
<dbReference type="PRINTS" id="PR00465">
    <property type="entry name" value="EP450IV"/>
</dbReference>
<evidence type="ECO:0000256" key="3">
    <source>
        <dbReference type="ARBA" id="ARBA00022617"/>
    </source>
</evidence>
<evidence type="ECO:0000256" key="2">
    <source>
        <dbReference type="ARBA" id="ARBA00010617"/>
    </source>
</evidence>
<keyword evidence="7 8" id="KW-0503">Monooxygenase</keyword>
<evidence type="ECO:0000256" key="8">
    <source>
        <dbReference type="RuleBase" id="RU000461"/>
    </source>
</evidence>
<evidence type="ECO:0000256" key="4">
    <source>
        <dbReference type="ARBA" id="ARBA00022723"/>
    </source>
</evidence>